<reference evidence="3" key="1">
    <citation type="submission" date="2016-03" db="EMBL/GenBank/DDBJ databases">
        <authorList>
            <person name="Guldener U."/>
        </authorList>
    </citation>
    <scope>NUCLEOTIDE SEQUENCE [LARGE SCALE GENOMIC DNA]</scope>
</reference>
<dbReference type="Proteomes" id="UP000177625">
    <property type="component" value="Unassembled WGS sequence"/>
</dbReference>
<evidence type="ECO:0008006" key="4">
    <source>
        <dbReference type="Google" id="ProtNLM"/>
    </source>
</evidence>
<sequence length="386" mass="44486">MSPDTAVEEFCQNLGTELVQLQAGIPNNVILHVHRKLIDKLHLSLPTPDTDVLVLKKSNPEVLEQFVVWLYSTTRSKLLLDLNNMPLLLDIYAFAKNYDILHLEEDCLLATSQFPLIFYVIEPIMSNSNSLHVHTLISDAVTGAIKLTEGFDIDSNSVRSVYLLIGFYMFGLKLENPTLCNMTMDTLQQHMGAAFVFTYEEIDNIFRRTHWCPWAPIRAYCAALIHYQRNMSKPDGDQEYIDDGEAECYLQIPGFRKHYGEYERAFRGFDAQGVPCWDPRLQSGFEKCYFHHHSMEVGDEHRAECGTGDSEAGSEEEEEVEEDEEEFEGEDEEEMSESEEEDEEDEDGMDWHQPLVAVGNKRKAEESEDDEEEVEGQGRRKLRRKY</sequence>
<keyword evidence="3" id="KW-1185">Reference proteome</keyword>
<feature type="region of interest" description="Disordered" evidence="1">
    <location>
        <begin position="300"/>
        <end position="386"/>
    </location>
</feature>
<evidence type="ECO:0000313" key="2">
    <source>
        <dbReference type="EMBL" id="CZT47843.1"/>
    </source>
</evidence>
<feature type="compositionally biased region" description="Acidic residues" evidence="1">
    <location>
        <begin position="312"/>
        <end position="348"/>
    </location>
</feature>
<gene>
    <name evidence="2" type="ORF">RSE6_08458</name>
</gene>
<proteinExistence type="predicted"/>
<dbReference type="EMBL" id="FJVC01000308">
    <property type="protein sequence ID" value="CZT47843.1"/>
    <property type="molecule type" value="Genomic_DNA"/>
</dbReference>
<evidence type="ECO:0000313" key="3">
    <source>
        <dbReference type="Proteomes" id="UP000177625"/>
    </source>
</evidence>
<dbReference type="AlphaFoldDB" id="A0A1E1MFF9"/>
<accession>A0A1E1MFF9</accession>
<organism evidence="2 3">
    <name type="scientific">Rhynchosporium secalis</name>
    <name type="common">Barley scald fungus</name>
    <dbReference type="NCBI Taxonomy" id="38038"/>
    <lineage>
        <taxon>Eukaryota</taxon>
        <taxon>Fungi</taxon>
        <taxon>Dikarya</taxon>
        <taxon>Ascomycota</taxon>
        <taxon>Pezizomycotina</taxon>
        <taxon>Leotiomycetes</taxon>
        <taxon>Helotiales</taxon>
        <taxon>Ploettnerulaceae</taxon>
        <taxon>Rhynchosporium</taxon>
    </lineage>
</organism>
<protein>
    <recommendedName>
        <fullName evidence="4">BTB domain-containing protein</fullName>
    </recommendedName>
</protein>
<evidence type="ECO:0000256" key="1">
    <source>
        <dbReference type="SAM" id="MobiDB-lite"/>
    </source>
</evidence>
<name>A0A1E1MFF9_RHYSE</name>
<feature type="compositionally biased region" description="Acidic residues" evidence="1">
    <location>
        <begin position="366"/>
        <end position="375"/>
    </location>
</feature>